<evidence type="ECO:0000256" key="5">
    <source>
        <dbReference type="ARBA" id="ARBA00022801"/>
    </source>
</evidence>
<evidence type="ECO:0000256" key="7">
    <source>
        <dbReference type="ARBA" id="ARBA00023002"/>
    </source>
</evidence>
<keyword evidence="5 11" id="KW-0378">Hydrolase</keyword>
<feature type="domain" description="Tetrahydrofolate dehydrogenase/cyclohydrolase catalytic" evidence="12">
    <location>
        <begin position="6"/>
        <end position="119"/>
    </location>
</feature>
<evidence type="ECO:0000256" key="8">
    <source>
        <dbReference type="ARBA" id="ARBA00023102"/>
    </source>
</evidence>
<evidence type="ECO:0000256" key="2">
    <source>
        <dbReference type="ARBA" id="ARBA00022563"/>
    </source>
</evidence>
<keyword evidence="6 11" id="KW-0521">NADP</keyword>
<dbReference type="InterPro" id="IPR036291">
    <property type="entry name" value="NAD(P)-bd_dom_sf"/>
</dbReference>
<comment type="catalytic activity">
    <reaction evidence="11">
        <text>(6R)-5,10-methylene-5,6,7,8-tetrahydrofolate + NADP(+) = (6R)-5,10-methenyltetrahydrofolate + NADPH</text>
        <dbReference type="Rhea" id="RHEA:22812"/>
        <dbReference type="ChEBI" id="CHEBI:15636"/>
        <dbReference type="ChEBI" id="CHEBI:57455"/>
        <dbReference type="ChEBI" id="CHEBI:57783"/>
        <dbReference type="ChEBI" id="CHEBI:58349"/>
        <dbReference type="EC" id="1.5.1.5"/>
    </reaction>
</comment>
<feature type="domain" description="Tetrahydrofolate dehydrogenase/cyclohydrolase NAD(P)-binding" evidence="13">
    <location>
        <begin position="139"/>
        <end position="279"/>
    </location>
</feature>
<gene>
    <name evidence="11" type="primary">folD</name>
    <name evidence="14" type="ORF">DW687_09315</name>
</gene>
<dbReference type="PANTHER" id="PTHR48099:SF5">
    <property type="entry name" value="C-1-TETRAHYDROFOLATE SYNTHASE, CYTOPLASMIC"/>
    <property type="match status" value="1"/>
</dbReference>
<keyword evidence="8 11" id="KW-0368">Histidine biosynthesis</keyword>
<dbReference type="RefSeq" id="WP_007050984.1">
    <property type="nucleotide sequence ID" value="NZ_CABKNJ010000001.1"/>
</dbReference>
<dbReference type="Pfam" id="PF00763">
    <property type="entry name" value="THF_DHG_CYH"/>
    <property type="match status" value="1"/>
</dbReference>
<proteinExistence type="inferred from homology"/>
<dbReference type="SUPFAM" id="SSF51735">
    <property type="entry name" value="NAD(P)-binding Rossmann-fold domains"/>
    <property type="match status" value="1"/>
</dbReference>
<dbReference type="Pfam" id="PF02882">
    <property type="entry name" value="THF_DHG_CYH_C"/>
    <property type="match status" value="1"/>
</dbReference>
<dbReference type="PRINTS" id="PR00085">
    <property type="entry name" value="THFDHDRGNASE"/>
</dbReference>
<keyword evidence="7 11" id="KW-0560">Oxidoreductase</keyword>
<comment type="catalytic activity">
    <reaction evidence="11">
        <text>(6R)-5,10-methenyltetrahydrofolate + H2O = (6R)-10-formyltetrahydrofolate + H(+)</text>
        <dbReference type="Rhea" id="RHEA:23700"/>
        <dbReference type="ChEBI" id="CHEBI:15377"/>
        <dbReference type="ChEBI" id="CHEBI:15378"/>
        <dbReference type="ChEBI" id="CHEBI:57455"/>
        <dbReference type="ChEBI" id="CHEBI:195366"/>
        <dbReference type="EC" id="3.5.4.9"/>
    </reaction>
</comment>
<accession>A0A3E3DW71</accession>
<keyword evidence="3 11" id="KW-0028">Amino-acid biosynthesis</keyword>
<dbReference type="PANTHER" id="PTHR48099">
    <property type="entry name" value="C-1-TETRAHYDROFOLATE SYNTHASE, CYTOPLASMIC-RELATED"/>
    <property type="match status" value="1"/>
</dbReference>
<dbReference type="GO" id="GO:0005829">
    <property type="term" value="C:cytosol"/>
    <property type="evidence" value="ECO:0007669"/>
    <property type="project" value="TreeGrafter"/>
</dbReference>
<evidence type="ECO:0000256" key="9">
    <source>
        <dbReference type="ARBA" id="ARBA00023167"/>
    </source>
</evidence>
<reference evidence="14 15" key="1">
    <citation type="submission" date="2018-08" db="EMBL/GenBank/DDBJ databases">
        <title>A genome reference for cultivated species of the human gut microbiota.</title>
        <authorList>
            <person name="Zou Y."/>
            <person name="Xue W."/>
            <person name="Luo G."/>
        </authorList>
    </citation>
    <scope>NUCLEOTIDE SEQUENCE [LARGE SCALE GENOMIC DNA]</scope>
    <source>
        <strain evidence="14 15">AM25-6</strain>
    </source>
</reference>
<keyword evidence="9 11" id="KW-0486">Methionine biosynthesis</keyword>
<dbReference type="Gene3D" id="3.40.50.720">
    <property type="entry name" value="NAD(P)-binding Rossmann-like Domain"/>
    <property type="match status" value="1"/>
</dbReference>
<dbReference type="SUPFAM" id="SSF53223">
    <property type="entry name" value="Aminoacid dehydrogenase-like, N-terminal domain"/>
    <property type="match status" value="1"/>
</dbReference>
<evidence type="ECO:0000313" key="15">
    <source>
        <dbReference type="Proteomes" id="UP000261212"/>
    </source>
</evidence>
<dbReference type="EC" id="3.5.4.9" evidence="11"/>
<dbReference type="EC" id="1.5.1.5" evidence="11"/>
<comment type="function">
    <text evidence="11">Catalyzes the oxidation of 5,10-methylenetetrahydrofolate to 5,10-methenyltetrahydrofolate and then the hydrolysis of 5,10-methenyltetrahydrofolate to 10-formyltetrahydrofolate.</text>
</comment>
<keyword evidence="2 11" id="KW-0554">One-carbon metabolism</keyword>
<dbReference type="EMBL" id="QUSM01000005">
    <property type="protein sequence ID" value="RGD73547.1"/>
    <property type="molecule type" value="Genomic_DNA"/>
</dbReference>
<evidence type="ECO:0000313" key="14">
    <source>
        <dbReference type="EMBL" id="RGD73547.1"/>
    </source>
</evidence>
<keyword evidence="4 11" id="KW-0658">Purine biosynthesis</keyword>
<dbReference type="AlphaFoldDB" id="A0A3E3DW71"/>
<comment type="similarity">
    <text evidence="11">Belongs to the tetrahydrofolate dehydrogenase/cyclohydrolase family.</text>
</comment>
<name>A0A3E3DW71_9FIRM</name>
<dbReference type="Proteomes" id="UP000261212">
    <property type="component" value="Unassembled WGS sequence"/>
</dbReference>
<organism evidence="14 15">
    <name type="scientific">Anaerofustis stercorihominis</name>
    <dbReference type="NCBI Taxonomy" id="214853"/>
    <lineage>
        <taxon>Bacteria</taxon>
        <taxon>Bacillati</taxon>
        <taxon>Bacillota</taxon>
        <taxon>Clostridia</taxon>
        <taxon>Eubacteriales</taxon>
        <taxon>Eubacteriaceae</taxon>
        <taxon>Anaerofustis</taxon>
    </lineage>
</organism>
<evidence type="ECO:0000259" key="12">
    <source>
        <dbReference type="Pfam" id="PF00763"/>
    </source>
</evidence>
<evidence type="ECO:0000256" key="4">
    <source>
        <dbReference type="ARBA" id="ARBA00022755"/>
    </source>
</evidence>
<evidence type="ECO:0000256" key="1">
    <source>
        <dbReference type="ARBA" id="ARBA00004777"/>
    </source>
</evidence>
<dbReference type="Gene3D" id="3.40.50.10860">
    <property type="entry name" value="Leucine Dehydrogenase, chain A, domain 1"/>
    <property type="match status" value="1"/>
</dbReference>
<feature type="binding site" evidence="11">
    <location>
        <position position="231"/>
    </location>
    <ligand>
        <name>NADP(+)</name>
        <dbReference type="ChEBI" id="CHEBI:58349"/>
    </ligand>
</feature>
<protein>
    <recommendedName>
        <fullName evidence="11">Bifunctional protein FolD</fullName>
    </recommendedName>
    <domain>
        <recommendedName>
            <fullName evidence="11">Methylenetetrahydrofolate dehydrogenase</fullName>
            <ecNumber evidence="11">1.5.1.5</ecNumber>
        </recommendedName>
    </domain>
    <domain>
        <recommendedName>
            <fullName evidence="11">Methenyltetrahydrofolate cyclohydrolase</fullName>
            <ecNumber evidence="11">3.5.4.9</ecNumber>
        </recommendedName>
    </domain>
</protein>
<dbReference type="CDD" id="cd01080">
    <property type="entry name" value="NAD_bind_m-THF_DH_Cyclohyd"/>
    <property type="match status" value="1"/>
</dbReference>
<dbReference type="UniPathway" id="UPA00193"/>
<sequence>MTKRLLGSTVTNEIILKCRKECEELKSKGIKPQLAVLRVGENKSDISYETSIIKLMAKADISVKSVVLKEDISQEDFDNNLKVLNDNDKIHGILVFRPLPKQLDEDKIKYLINPNKDIDCFSPINLAKVFISDNSGFYPCTPLGVMEILDHYDIELEGKEVVLIGRSLVVGKPLSMMLLDRNATVTICHSKTKNLKEVCKKADVLIAAVGRGNMVNKDYIKPGAVVIDVGINFVDGKMCGDVDFESAYETAGRITPVPGGVGSVTTSCLMVNLIKACKMVK</sequence>
<dbReference type="GO" id="GO:0035999">
    <property type="term" value="P:tetrahydrofolate interconversion"/>
    <property type="evidence" value="ECO:0007669"/>
    <property type="project" value="UniProtKB-UniRule"/>
</dbReference>
<dbReference type="HAMAP" id="MF_01576">
    <property type="entry name" value="THF_DHG_CYH"/>
    <property type="match status" value="1"/>
</dbReference>
<dbReference type="InterPro" id="IPR000672">
    <property type="entry name" value="THF_DH/CycHdrlase"/>
</dbReference>
<dbReference type="InterPro" id="IPR046346">
    <property type="entry name" value="Aminoacid_DH-like_N_sf"/>
</dbReference>
<dbReference type="InterPro" id="IPR020631">
    <property type="entry name" value="THF_DH/CycHdrlase_NAD-bd_dom"/>
</dbReference>
<evidence type="ECO:0000256" key="11">
    <source>
        <dbReference type="HAMAP-Rule" id="MF_01576"/>
    </source>
</evidence>
<dbReference type="GO" id="GO:0009086">
    <property type="term" value="P:methionine biosynthetic process"/>
    <property type="evidence" value="ECO:0007669"/>
    <property type="project" value="UniProtKB-KW"/>
</dbReference>
<dbReference type="GO" id="GO:0004488">
    <property type="term" value="F:methylenetetrahydrofolate dehydrogenase (NADP+) activity"/>
    <property type="evidence" value="ECO:0007669"/>
    <property type="project" value="UniProtKB-UniRule"/>
</dbReference>
<evidence type="ECO:0000256" key="6">
    <source>
        <dbReference type="ARBA" id="ARBA00022857"/>
    </source>
</evidence>
<comment type="caution">
    <text evidence="14">The sequence shown here is derived from an EMBL/GenBank/DDBJ whole genome shotgun (WGS) entry which is preliminary data.</text>
</comment>
<dbReference type="GO" id="GO:0004477">
    <property type="term" value="F:methenyltetrahydrofolate cyclohydrolase activity"/>
    <property type="evidence" value="ECO:0007669"/>
    <property type="project" value="UniProtKB-UniRule"/>
</dbReference>
<dbReference type="FunFam" id="3.40.50.720:FF:000094">
    <property type="entry name" value="Bifunctional protein FolD"/>
    <property type="match status" value="1"/>
</dbReference>
<comment type="caution">
    <text evidence="11">Lacks conserved residue(s) required for the propagation of feature annotation.</text>
</comment>
<evidence type="ECO:0000256" key="3">
    <source>
        <dbReference type="ARBA" id="ARBA00022605"/>
    </source>
</evidence>
<keyword evidence="10 11" id="KW-0511">Multifunctional enzyme</keyword>
<evidence type="ECO:0000259" key="13">
    <source>
        <dbReference type="Pfam" id="PF02882"/>
    </source>
</evidence>
<dbReference type="GO" id="GO:0006164">
    <property type="term" value="P:purine nucleotide biosynthetic process"/>
    <property type="evidence" value="ECO:0007669"/>
    <property type="project" value="UniProtKB-KW"/>
</dbReference>
<dbReference type="InterPro" id="IPR020630">
    <property type="entry name" value="THF_DH/CycHdrlase_cat_dom"/>
</dbReference>
<dbReference type="GeneID" id="98001515"/>
<feature type="binding site" evidence="11">
    <location>
        <begin position="165"/>
        <end position="167"/>
    </location>
    <ligand>
        <name>NADP(+)</name>
        <dbReference type="ChEBI" id="CHEBI:58349"/>
    </ligand>
</feature>
<comment type="subunit">
    <text evidence="11">Homodimer.</text>
</comment>
<dbReference type="GO" id="GO:0000105">
    <property type="term" value="P:L-histidine biosynthetic process"/>
    <property type="evidence" value="ECO:0007669"/>
    <property type="project" value="UniProtKB-KW"/>
</dbReference>
<evidence type="ECO:0000256" key="10">
    <source>
        <dbReference type="ARBA" id="ARBA00023268"/>
    </source>
</evidence>
<comment type="pathway">
    <text evidence="1 11">One-carbon metabolism; tetrahydrofolate interconversion.</text>
</comment>